<comment type="caution">
    <text evidence="2">The sequence shown here is derived from an EMBL/GenBank/DDBJ whole genome shotgun (WGS) entry which is preliminary data.</text>
</comment>
<dbReference type="OrthoDB" id="3186724at2759"/>
<evidence type="ECO:0000313" key="3">
    <source>
        <dbReference type="Proteomes" id="UP000807769"/>
    </source>
</evidence>
<evidence type="ECO:0000313" key="2">
    <source>
        <dbReference type="EMBL" id="KAG1801203.1"/>
    </source>
</evidence>
<gene>
    <name evidence="2" type="ORF">BJ212DRAFT_1286727</name>
</gene>
<evidence type="ECO:0000259" key="1">
    <source>
        <dbReference type="Pfam" id="PF13837"/>
    </source>
</evidence>
<feature type="non-terminal residue" evidence="2">
    <location>
        <position position="1"/>
    </location>
</feature>
<organism evidence="2 3">
    <name type="scientific">Suillus subaureus</name>
    <dbReference type="NCBI Taxonomy" id="48587"/>
    <lineage>
        <taxon>Eukaryota</taxon>
        <taxon>Fungi</taxon>
        <taxon>Dikarya</taxon>
        <taxon>Basidiomycota</taxon>
        <taxon>Agaricomycotina</taxon>
        <taxon>Agaricomycetes</taxon>
        <taxon>Agaricomycetidae</taxon>
        <taxon>Boletales</taxon>
        <taxon>Suillineae</taxon>
        <taxon>Suillaceae</taxon>
        <taxon>Suillus</taxon>
    </lineage>
</organism>
<protein>
    <recommendedName>
        <fullName evidence="1">Myb/SANT-like DNA-binding domain-containing protein</fullName>
    </recommendedName>
</protein>
<dbReference type="InterPro" id="IPR044822">
    <property type="entry name" value="Myb_DNA-bind_4"/>
</dbReference>
<name>A0A9P7DRC0_9AGAM</name>
<sequence>MSQESKPKKAPKAIWNDAETDALITYLHTERSKIGDSRNFKPQVYNDTATAITAHLTLGPIKTGGHCKTKWQSLKTIYHIIENYCLHTSGTHWDNQIGAGIEGKATSDVWDAYMEKKANHVMCPYRNTGWTYYTQMQEIMP</sequence>
<proteinExistence type="predicted"/>
<dbReference type="Proteomes" id="UP000807769">
    <property type="component" value="Unassembled WGS sequence"/>
</dbReference>
<feature type="domain" description="Myb/SANT-like DNA-binding" evidence="1">
    <location>
        <begin position="14"/>
        <end position="84"/>
    </location>
</feature>
<dbReference type="EMBL" id="JABBWG010000098">
    <property type="protein sequence ID" value="KAG1801203.1"/>
    <property type="molecule type" value="Genomic_DNA"/>
</dbReference>
<dbReference type="Pfam" id="PF13837">
    <property type="entry name" value="Myb_DNA-bind_4"/>
    <property type="match status" value="1"/>
</dbReference>
<keyword evidence="3" id="KW-1185">Reference proteome</keyword>
<dbReference type="RefSeq" id="XP_041186037.1">
    <property type="nucleotide sequence ID" value="XM_041331955.1"/>
</dbReference>
<dbReference type="AlphaFoldDB" id="A0A9P7DRC0"/>
<accession>A0A9P7DRC0</accession>
<reference evidence="2" key="1">
    <citation type="journal article" date="2020" name="New Phytol.">
        <title>Comparative genomics reveals dynamic genome evolution in host specialist ectomycorrhizal fungi.</title>
        <authorList>
            <person name="Lofgren L.A."/>
            <person name="Nguyen N.H."/>
            <person name="Vilgalys R."/>
            <person name="Ruytinx J."/>
            <person name="Liao H.L."/>
            <person name="Branco S."/>
            <person name="Kuo A."/>
            <person name="LaButti K."/>
            <person name="Lipzen A."/>
            <person name="Andreopoulos W."/>
            <person name="Pangilinan J."/>
            <person name="Riley R."/>
            <person name="Hundley H."/>
            <person name="Na H."/>
            <person name="Barry K."/>
            <person name="Grigoriev I.V."/>
            <person name="Stajich J.E."/>
            <person name="Kennedy P.G."/>
        </authorList>
    </citation>
    <scope>NUCLEOTIDE SEQUENCE</scope>
    <source>
        <strain evidence="2">MN1</strain>
    </source>
</reference>
<dbReference type="GeneID" id="64625972"/>